<proteinExistence type="predicted"/>
<dbReference type="EMBL" id="REGN01010255">
    <property type="protein sequence ID" value="RMZ99379.1"/>
    <property type="molecule type" value="Genomic_DNA"/>
</dbReference>
<protein>
    <submittedName>
        <fullName evidence="2">Uncharacterized protein</fullName>
    </submittedName>
</protein>
<accession>A0A3M7PJW9</accession>
<reference evidence="2 3" key="1">
    <citation type="journal article" date="2018" name="Sci. Rep.">
        <title>Genomic signatures of local adaptation to the degree of environmental predictability in rotifers.</title>
        <authorList>
            <person name="Franch-Gras L."/>
            <person name="Hahn C."/>
            <person name="Garcia-Roger E.M."/>
            <person name="Carmona M.J."/>
            <person name="Serra M."/>
            <person name="Gomez A."/>
        </authorList>
    </citation>
    <scope>NUCLEOTIDE SEQUENCE [LARGE SCALE GENOMIC DNA]</scope>
    <source>
        <strain evidence="2">HYR1</strain>
    </source>
</reference>
<comment type="caution">
    <text evidence="2">The sequence shown here is derived from an EMBL/GenBank/DDBJ whole genome shotgun (WGS) entry which is preliminary data.</text>
</comment>
<feature type="region of interest" description="Disordered" evidence="1">
    <location>
        <begin position="37"/>
        <end position="59"/>
    </location>
</feature>
<evidence type="ECO:0000256" key="1">
    <source>
        <dbReference type="SAM" id="MobiDB-lite"/>
    </source>
</evidence>
<name>A0A3M7PJW9_BRAPC</name>
<organism evidence="2 3">
    <name type="scientific">Brachionus plicatilis</name>
    <name type="common">Marine rotifer</name>
    <name type="synonym">Brachionus muelleri</name>
    <dbReference type="NCBI Taxonomy" id="10195"/>
    <lineage>
        <taxon>Eukaryota</taxon>
        <taxon>Metazoa</taxon>
        <taxon>Spiralia</taxon>
        <taxon>Gnathifera</taxon>
        <taxon>Rotifera</taxon>
        <taxon>Eurotatoria</taxon>
        <taxon>Monogononta</taxon>
        <taxon>Pseudotrocha</taxon>
        <taxon>Ploima</taxon>
        <taxon>Brachionidae</taxon>
        <taxon>Brachionus</taxon>
    </lineage>
</organism>
<feature type="region of interest" description="Disordered" evidence="1">
    <location>
        <begin position="1"/>
        <end position="24"/>
    </location>
</feature>
<gene>
    <name evidence="2" type="ORF">BpHYR1_024848</name>
</gene>
<dbReference type="AlphaFoldDB" id="A0A3M7PJW9"/>
<evidence type="ECO:0000313" key="2">
    <source>
        <dbReference type="EMBL" id="RMZ99379.1"/>
    </source>
</evidence>
<evidence type="ECO:0000313" key="3">
    <source>
        <dbReference type="Proteomes" id="UP000276133"/>
    </source>
</evidence>
<dbReference type="Proteomes" id="UP000276133">
    <property type="component" value="Unassembled WGS sequence"/>
</dbReference>
<keyword evidence="3" id="KW-1185">Reference proteome</keyword>
<sequence>MAYSTVKSNSYHKKNRNNNSNNNKLLFWKIRFKTDAQISSNDPKHRRRPCGSTAKKEMQKIVLSENQKDSEKTKFDIYL</sequence>